<keyword evidence="1" id="KW-0479">Metal-binding</keyword>
<protein>
    <submittedName>
        <fullName evidence="4">Uncharacterized protein</fullName>
    </submittedName>
</protein>
<keyword evidence="3" id="KW-0862">Zinc</keyword>
<dbReference type="STRING" id="4572.M7ZEZ6"/>
<organism evidence="4">
    <name type="scientific">Triticum urartu</name>
    <name type="common">Red wild einkorn</name>
    <name type="synonym">Crithodium urartu</name>
    <dbReference type="NCBI Taxonomy" id="4572"/>
    <lineage>
        <taxon>Eukaryota</taxon>
        <taxon>Viridiplantae</taxon>
        <taxon>Streptophyta</taxon>
        <taxon>Embryophyta</taxon>
        <taxon>Tracheophyta</taxon>
        <taxon>Spermatophyta</taxon>
        <taxon>Magnoliopsida</taxon>
        <taxon>Liliopsida</taxon>
        <taxon>Poales</taxon>
        <taxon>Poaceae</taxon>
        <taxon>BOP clade</taxon>
        <taxon>Pooideae</taxon>
        <taxon>Triticodae</taxon>
        <taxon>Triticeae</taxon>
        <taxon>Triticinae</taxon>
        <taxon>Triticum</taxon>
    </lineage>
</organism>
<dbReference type="GO" id="GO:0008270">
    <property type="term" value="F:zinc ion binding"/>
    <property type="evidence" value="ECO:0007669"/>
    <property type="project" value="UniProtKB-KW"/>
</dbReference>
<gene>
    <name evidence="4" type="ORF">TRIUR3_20617</name>
</gene>
<evidence type="ECO:0000256" key="1">
    <source>
        <dbReference type="ARBA" id="ARBA00022723"/>
    </source>
</evidence>
<proteinExistence type="predicted"/>
<keyword evidence="2" id="KW-0863">Zinc-finger</keyword>
<evidence type="ECO:0000256" key="2">
    <source>
        <dbReference type="ARBA" id="ARBA00022771"/>
    </source>
</evidence>
<reference evidence="4" key="1">
    <citation type="journal article" date="2013" name="Nature">
        <title>Draft genome of the wheat A-genome progenitor Triticum urartu.</title>
        <authorList>
            <person name="Ling H.Q."/>
            <person name="Zhao S."/>
            <person name="Liu D."/>
            <person name="Wang J."/>
            <person name="Sun H."/>
            <person name="Zhang C."/>
            <person name="Fan H."/>
            <person name="Li D."/>
            <person name="Dong L."/>
            <person name="Tao Y."/>
            <person name="Gao C."/>
            <person name="Wu H."/>
            <person name="Li Y."/>
            <person name="Cui Y."/>
            <person name="Guo X."/>
            <person name="Zheng S."/>
            <person name="Wang B."/>
            <person name="Yu K."/>
            <person name="Liang Q."/>
            <person name="Yang W."/>
            <person name="Lou X."/>
            <person name="Chen J."/>
            <person name="Feng M."/>
            <person name="Jian J."/>
            <person name="Zhang X."/>
            <person name="Luo G."/>
            <person name="Jiang Y."/>
            <person name="Liu J."/>
            <person name="Wang Z."/>
            <person name="Sha Y."/>
            <person name="Zhang B."/>
            <person name="Wu H."/>
            <person name="Tang D."/>
            <person name="Shen Q."/>
            <person name="Xue P."/>
            <person name="Zou S."/>
            <person name="Wang X."/>
            <person name="Liu X."/>
            <person name="Wang F."/>
            <person name="Yang Y."/>
            <person name="An X."/>
            <person name="Dong Z."/>
            <person name="Zhang K."/>
            <person name="Zhang X."/>
            <person name="Luo M.C."/>
            <person name="Dvorak J."/>
            <person name="Tong Y."/>
            <person name="Wang J."/>
            <person name="Yang H."/>
            <person name="Li Z."/>
            <person name="Wang D."/>
            <person name="Zhang A."/>
            <person name="Wang J."/>
        </authorList>
    </citation>
    <scope>NUCLEOTIDE SEQUENCE</scope>
</reference>
<dbReference type="GO" id="GO:0004842">
    <property type="term" value="F:ubiquitin-protein transferase activity"/>
    <property type="evidence" value="ECO:0007669"/>
    <property type="project" value="TreeGrafter"/>
</dbReference>
<evidence type="ECO:0000313" key="4">
    <source>
        <dbReference type="EMBL" id="EMS58211.1"/>
    </source>
</evidence>
<dbReference type="GO" id="GO:0016020">
    <property type="term" value="C:membrane"/>
    <property type="evidence" value="ECO:0007669"/>
    <property type="project" value="TreeGrafter"/>
</dbReference>
<evidence type="ECO:0000256" key="3">
    <source>
        <dbReference type="ARBA" id="ARBA00022833"/>
    </source>
</evidence>
<dbReference type="Gene3D" id="3.30.40.10">
    <property type="entry name" value="Zinc/RING finger domain, C3HC4 (zinc finger)"/>
    <property type="match status" value="1"/>
</dbReference>
<dbReference type="PANTHER" id="PTHR23012:SF215">
    <property type="entry name" value="RING_FYVE_PHD ZINC FINGER SUPERFAMILY PROTEIN"/>
    <property type="match status" value="1"/>
</dbReference>
<dbReference type="InterPro" id="IPR033275">
    <property type="entry name" value="MARCH-like"/>
</dbReference>
<accession>M7ZEZ6</accession>
<dbReference type="Pfam" id="PF12906">
    <property type="entry name" value="RINGv"/>
    <property type="match status" value="1"/>
</dbReference>
<name>M7ZEZ6_TRIUA</name>
<dbReference type="PANTHER" id="PTHR23012">
    <property type="entry name" value="RING/FYVE/PHD ZINC FINGER DOMAIN-CONTAINING"/>
    <property type="match status" value="1"/>
</dbReference>
<dbReference type="InterPro" id="IPR011016">
    <property type="entry name" value="Znf_RING-CH"/>
</dbReference>
<dbReference type="EMBL" id="KD135357">
    <property type="protein sequence ID" value="EMS58211.1"/>
    <property type="molecule type" value="Genomic_DNA"/>
</dbReference>
<dbReference type="GO" id="GO:0016567">
    <property type="term" value="P:protein ubiquitination"/>
    <property type="evidence" value="ECO:0007669"/>
    <property type="project" value="TreeGrafter"/>
</dbReference>
<dbReference type="AlphaFoldDB" id="M7ZEZ6"/>
<dbReference type="eggNOG" id="KOG1609">
    <property type="taxonomic scope" value="Eukaryota"/>
</dbReference>
<sequence length="150" mass="17350">MLDEDLESKDVKTSMMQWINIFGKGSWIEKMRISRRRFGRRRTKFKALRRIWPRRRQNAGEFWMGDHVVVNVDGLANTKDDGFAEKLSEAVSVVVVDMAEDGGEDEPLIQAAECRICQEEDSIKNLEKPCTCNGSLKVWVLSNLILKYRI</sequence>
<dbReference type="InterPro" id="IPR013083">
    <property type="entry name" value="Znf_RING/FYVE/PHD"/>
</dbReference>